<dbReference type="PROSITE" id="PS00022">
    <property type="entry name" value="EGF_1"/>
    <property type="match status" value="1"/>
</dbReference>
<keyword evidence="2" id="KW-0732">Signal</keyword>
<comment type="caution">
    <text evidence="4">The sequence shown here is derived from an EMBL/GenBank/DDBJ whole genome shotgun (WGS) entry which is preliminary data.</text>
</comment>
<evidence type="ECO:0000313" key="4">
    <source>
        <dbReference type="EMBL" id="GAU94852.1"/>
    </source>
</evidence>
<proteinExistence type="predicted"/>
<gene>
    <name evidence="4" type="primary">RvY_06560-1</name>
    <name evidence="4" type="synonym">RvY_06560.1</name>
    <name evidence="4" type="ORF">RvY_06560</name>
</gene>
<feature type="disulfide bond" evidence="1">
    <location>
        <begin position="107"/>
        <end position="116"/>
    </location>
</feature>
<keyword evidence="1" id="KW-1015">Disulfide bond</keyword>
<keyword evidence="1" id="KW-0245">EGF-like domain</keyword>
<evidence type="ECO:0000256" key="2">
    <source>
        <dbReference type="SAM" id="SignalP"/>
    </source>
</evidence>
<evidence type="ECO:0000256" key="1">
    <source>
        <dbReference type="PROSITE-ProRule" id="PRU00076"/>
    </source>
</evidence>
<keyword evidence="5" id="KW-1185">Reference proteome</keyword>
<evidence type="ECO:0000259" key="3">
    <source>
        <dbReference type="PROSITE" id="PS50026"/>
    </source>
</evidence>
<dbReference type="InterPro" id="IPR000742">
    <property type="entry name" value="EGF"/>
</dbReference>
<feature type="domain" description="EGF-like" evidence="3">
    <location>
        <begin position="78"/>
        <end position="117"/>
    </location>
</feature>
<feature type="chain" id="PRO_5008898020" description="EGF-like domain-containing protein" evidence="2">
    <location>
        <begin position="26"/>
        <end position="129"/>
    </location>
</feature>
<feature type="signal peptide" evidence="2">
    <location>
        <begin position="1"/>
        <end position="25"/>
    </location>
</feature>
<dbReference type="SUPFAM" id="SSF57196">
    <property type="entry name" value="EGF/Laminin"/>
    <property type="match status" value="1"/>
</dbReference>
<protein>
    <recommendedName>
        <fullName evidence="3">EGF-like domain-containing protein</fullName>
    </recommendedName>
</protein>
<accession>A0A1D1V4G6</accession>
<dbReference type="Proteomes" id="UP000186922">
    <property type="component" value="Unassembled WGS sequence"/>
</dbReference>
<evidence type="ECO:0000313" key="5">
    <source>
        <dbReference type="Proteomes" id="UP000186922"/>
    </source>
</evidence>
<organism evidence="4 5">
    <name type="scientific">Ramazzottius varieornatus</name>
    <name type="common">Water bear</name>
    <name type="synonym">Tardigrade</name>
    <dbReference type="NCBI Taxonomy" id="947166"/>
    <lineage>
        <taxon>Eukaryota</taxon>
        <taxon>Metazoa</taxon>
        <taxon>Ecdysozoa</taxon>
        <taxon>Tardigrada</taxon>
        <taxon>Eutardigrada</taxon>
        <taxon>Parachela</taxon>
        <taxon>Hypsibioidea</taxon>
        <taxon>Ramazzottiidae</taxon>
        <taxon>Ramazzottius</taxon>
    </lineage>
</organism>
<comment type="caution">
    <text evidence="1">Lacks conserved residue(s) required for the propagation of feature annotation.</text>
</comment>
<feature type="disulfide bond" evidence="1">
    <location>
        <begin position="88"/>
        <end position="105"/>
    </location>
</feature>
<reference evidence="4 5" key="1">
    <citation type="journal article" date="2016" name="Nat. Commun.">
        <title>Extremotolerant tardigrade genome and improved radiotolerance of human cultured cells by tardigrade-unique protein.</title>
        <authorList>
            <person name="Hashimoto T."/>
            <person name="Horikawa D.D."/>
            <person name="Saito Y."/>
            <person name="Kuwahara H."/>
            <person name="Kozuka-Hata H."/>
            <person name="Shin-I T."/>
            <person name="Minakuchi Y."/>
            <person name="Ohishi K."/>
            <person name="Motoyama A."/>
            <person name="Aizu T."/>
            <person name="Enomoto A."/>
            <person name="Kondo K."/>
            <person name="Tanaka S."/>
            <person name="Hara Y."/>
            <person name="Koshikawa S."/>
            <person name="Sagara H."/>
            <person name="Miura T."/>
            <person name="Yokobori S."/>
            <person name="Miyagawa K."/>
            <person name="Suzuki Y."/>
            <person name="Kubo T."/>
            <person name="Oyama M."/>
            <person name="Kohara Y."/>
            <person name="Fujiyama A."/>
            <person name="Arakawa K."/>
            <person name="Katayama T."/>
            <person name="Toyoda A."/>
            <person name="Kunieda T."/>
        </authorList>
    </citation>
    <scope>NUCLEOTIDE SEQUENCE [LARGE SCALE GENOMIC DNA]</scope>
    <source>
        <strain evidence="4 5">YOKOZUNA-1</strain>
    </source>
</reference>
<sequence>MTTSPGDPLPLVVMILLLCIVASHCRSVDLNGNLDLKNSYSAANPRDSAVLGQDPSFPPFNTVTLQPRFKRGYRARDTSVPCTERDWCSNGGKCSYRAGLSTRSCTCTLGHGGERCELTMSRMESHRNG</sequence>
<dbReference type="PROSITE" id="PS50026">
    <property type="entry name" value="EGF_3"/>
    <property type="match status" value="1"/>
</dbReference>
<dbReference type="Gene3D" id="2.10.25.10">
    <property type="entry name" value="Laminin"/>
    <property type="match status" value="1"/>
</dbReference>
<dbReference type="EMBL" id="BDGG01000003">
    <property type="protein sequence ID" value="GAU94852.1"/>
    <property type="molecule type" value="Genomic_DNA"/>
</dbReference>
<name>A0A1D1V4G6_RAMVA</name>
<dbReference type="AlphaFoldDB" id="A0A1D1V4G6"/>